<dbReference type="STRING" id="1108050.A0A0B7FYE0"/>
<dbReference type="Proteomes" id="UP000059188">
    <property type="component" value="Unassembled WGS sequence"/>
</dbReference>
<evidence type="ECO:0000313" key="1">
    <source>
        <dbReference type="EMBL" id="CEL62966.1"/>
    </source>
</evidence>
<proteinExistence type="predicted"/>
<gene>
    <name evidence="1" type="ORF">RSOLAG1IB_10613</name>
</gene>
<dbReference type="AlphaFoldDB" id="A0A0B7FYE0"/>
<organism evidence="1 2">
    <name type="scientific">Thanatephorus cucumeris (strain AG1-IB / isolate 7/3/14)</name>
    <name type="common">Lettuce bottom rot fungus</name>
    <name type="synonym">Rhizoctonia solani</name>
    <dbReference type="NCBI Taxonomy" id="1108050"/>
    <lineage>
        <taxon>Eukaryota</taxon>
        <taxon>Fungi</taxon>
        <taxon>Dikarya</taxon>
        <taxon>Basidiomycota</taxon>
        <taxon>Agaricomycotina</taxon>
        <taxon>Agaricomycetes</taxon>
        <taxon>Cantharellales</taxon>
        <taxon>Ceratobasidiaceae</taxon>
        <taxon>Rhizoctonia</taxon>
        <taxon>Rhizoctonia solani AG-1</taxon>
    </lineage>
</organism>
<sequence>MLGELQAASELLQVAIDRYLNACRTIRESYLETKILRDVPRELLNKIEDELPRISSCNTKILQAKSAISQTRNCSSQAVPIHTLPTEVLTRIFHMVVAAQWCNISGYRKKIQEEEVSGSYPDQPVVISHVCSFWRRIIISSSSLWSHLDFSFPDIANDPLSISRLETSINRSGQSLLEVHIDASDHFDYITTTGEMTNFMTLNGPRTRSLELEVGMHKGTISLEFCHSILTSCFTRCAPGTLRQLSIIKRGEYNHYQAIEPANHMRVHQPILLAASEQYLEDLWLHIDVLRLRGLYPIWSSKIYHRLVELRLPLIQGGMMSESQLVSILKSSPQLRILEFGITVTSPGSTNASKNPVPLADLEVLITGTWGKPDLSSFLRLIAPGPKPLCVSIVNPKVGDFSRVDKEAPPPPSLFDDDIKKFFARSNITRVGLAAIDKYAEFMEVLDLVPRIHTLGLTDWFCEESDEVLKASATPIAIDTLYLLNHCRMEWVFLKHIIKTFHVKAIIIWGDHGVESGLMPIEREPFERELQKHCSIVEFRSSDEPNPFEGHEWY</sequence>
<dbReference type="Gene3D" id="1.20.1280.50">
    <property type="match status" value="1"/>
</dbReference>
<reference evidence="1 2" key="1">
    <citation type="submission" date="2014-11" db="EMBL/GenBank/DDBJ databases">
        <authorList>
            <person name="Wibberg Daniel"/>
        </authorList>
    </citation>
    <scope>NUCLEOTIDE SEQUENCE [LARGE SCALE GENOMIC DNA]</scope>
    <source>
        <strain evidence="1">Rhizoctonia solani AG1-IB 7/3/14</strain>
    </source>
</reference>
<name>A0A0B7FYE0_THACB</name>
<accession>A0A0B7FYE0</accession>
<keyword evidence="2" id="KW-1185">Reference proteome</keyword>
<evidence type="ECO:0000313" key="2">
    <source>
        <dbReference type="Proteomes" id="UP000059188"/>
    </source>
</evidence>
<protein>
    <submittedName>
        <fullName evidence="1">Uncharacterized protein</fullName>
    </submittedName>
</protein>
<dbReference type="EMBL" id="LN679175">
    <property type="protein sequence ID" value="CEL62966.1"/>
    <property type="molecule type" value="Genomic_DNA"/>
</dbReference>
<dbReference type="OrthoDB" id="3266451at2759"/>